<feature type="region of interest" description="Disordered" evidence="1">
    <location>
        <begin position="116"/>
        <end position="236"/>
    </location>
</feature>
<feature type="compositionally biased region" description="Basic and acidic residues" evidence="1">
    <location>
        <begin position="172"/>
        <end position="184"/>
    </location>
</feature>
<proteinExistence type="predicted"/>
<reference evidence="2 3" key="1">
    <citation type="submission" date="2020-07" db="EMBL/GenBank/DDBJ databases">
        <title>Comparative genomics of pyrophilous fungi reveals a link between fire events and developmental genes.</title>
        <authorList>
            <consortium name="DOE Joint Genome Institute"/>
            <person name="Steindorff A.S."/>
            <person name="Carver A."/>
            <person name="Calhoun S."/>
            <person name="Stillman K."/>
            <person name="Liu H."/>
            <person name="Lipzen A."/>
            <person name="Pangilinan J."/>
            <person name="Labutti K."/>
            <person name="Bruns T.D."/>
            <person name="Grigoriev I.V."/>
        </authorList>
    </citation>
    <scope>NUCLEOTIDE SEQUENCE [LARGE SCALE GENOMIC DNA]</scope>
    <source>
        <strain evidence="2 3">CBS 144469</strain>
    </source>
</reference>
<protein>
    <submittedName>
        <fullName evidence="2">Uncharacterized protein</fullName>
    </submittedName>
</protein>
<feature type="compositionally biased region" description="Basic and acidic residues" evidence="1">
    <location>
        <begin position="206"/>
        <end position="216"/>
    </location>
</feature>
<comment type="caution">
    <text evidence="2">The sequence shown here is derived from an EMBL/GenBank/DDBJ whole genome shotgun (WGS) entry which is preliminary data.</text>
</comment>
<keyword evidence="3" id="KW-1185">Reference proteome</keyword>
<feature type="compositionally biased region" description="Basic and acidic residues" evidence="1">
    <location>
        <begin position="125"/>
        <end position="137"/>
    </location>
</feature>
<evidence type="ECO:0000313" key="2">
    <source>
        <dbReference type="EMBL" id="KAF6762543.1"/>
    </source>
</evidence>
<dbReference type="EMBL" id="JACGCI010000007">
    <property type="protein sequence ID" value="KAF6762543.1"/>
    <property type="molecule type" value="Genomic_DNA"/>
</dbReference>
<dbReference type="Proteomes" id="UP000521943">
    <property type="component" value="Unassembled WGS sequence"/>
</dbReference>
<dbReference type="OrthoDB" id="3203159at2759"/>
<dbReference type="AlphaFoldDB" id="A0A8H6MB08"/>
<evidence type="ECO:0000313" key="3">
    <source>
        <dbReference type="Proteomes" id="UP000521943"/>
    </source>
</evidence>
<gene>
    <name evidence="2" type="ORF">DFP72DRAFT_841686</name>
</gene>
<organism evidence="2 3">
    <name type="scientific">Ephemerocybe angulata</name>
    <dbReference type="NCBI Taxonomy" id="980116"/>
    <lineage>
        <taxon>Eukaryota</taxon>
        <taxon>Fungi</taxon>
        <taxon>Dikarya</taxon>
        <taxon>Basidiomycota</taxon>
        <taxon>Agaricomycotina</taxon>
        <taxon>Agaricomycetes</taxon>
        <taxon>Agaricomycetidae</taxon>
        <taxon>Agaricales</taxon>
        <taxon>Agaricineae</taxon>
        <taxon>Psathyrellaceae</taxon>
        <taxon>Ephemerocybe</taxon>
    </lineage>
</organism>
<feature type="compositionally biased region" description="Polar residues" evidence="1">
    <location>
        <begin position="150"/>
        <end position="162"/>
    </location>
</feature>
<accession>A0A8H6MB08</accession>
<sequence length="236" mass="27126">MQPEARQHFEAEYRELDELLTNVWMFKGIGGDRGYRVDLDRWAEFQTRLRDIAEEGEEVLFLAGEGKVEVPRWGKTGRIINFWRINEFEVLSVAFRAEVEMFLVTLTNALNTSKKARARTLTKIDSPRSKLDHDTPPHMKKKVDKGKGVEQSSTYTDSQNRSRPAATLEGSNMKKEHSSHRFQEMMKPIYPVRDNEKEREEEEEADGRLRGERGGLDDEPSSSSSSSESDGEGRDK</sequence>
<evidence type="ECO:0000256" key="1">
    <source>
        <dbReference type="SAM" id="MobiDB-lite"/>
    </source>
</evidence>
<name>A0A8H6MB08_9AGAR</name>